<dbReference type="InterPro" id="IPR046341">
    <property type="entry name" value="SET_dom_sf"/>
</dbReference>
<evidence type="ECO:0000313" key="2">
    <source>
        <dbReference type="EMBL" id="CAG8975774.1"/>
    </source>
</evidence>
<accession>A0A9N9LNX2</accession>
<feature type="compositionally biased region" description="Gly residues" evidence="1">
    <location>
        <begin position="226"/>
        <end position="237"/>
    </location>
</feature>
<sequence length="262" mass="28373">MAPLTPTWTQPSHPHIQKVIYGTNSSQEFTSKSLSTVDLPPFAVYAKMDFPPCTYAPEATYATVQCGKGRHLNLNSDLVYINHSCEPSVIFETTTRTILTGPQGLRTGQELTFFYPSTEWDMAQGFQCLCSTPSCKGLITGAKDMTSQNLAGYYLNGHIRELLEEKNGGMNGVDEMKELLEVTVRKAREALESAESALGGYSKVMREIGRGMNGSGKEEKRNGVGKMNGEGVGGGDMLGFEGAGRRGVTSREMSGEMGGDTI</sequence>
<keyword evidence="3" id="KW-1185">Reference proteome</keyword>
<reference evidence="2" key="1">
    <citation type="submission" date="2021-07" db="EMBL/GenBank/DDBJ databases">
        <authorList>
            <person name="Durling M."/>
        </authorList>
    </citation>
    <scope>NUCLEOTIDE SEQUENCE</scope>
</reference>
<name>A0A9N9LNX2_9HELO</name>
<comment type="caution">
    <text evidence="2">The sequence shown here is derived from an EMBL/GenBank/DDBJ whole genome shotgun (WGS) entry which is preliminary data.</text>
</comment>
<dbReference type="EMBL" id="CAJVRM010000150">
    <property type="protein sequence ID" value="CAG8975774.1"/>
    <property type="molecule type" value="Genomic_DNA"/>
</dbReference>
<proteinExistence type="predicted"/>
<evidence type="ECO:0000313" key="3">
    <source>
        <dbReference type="Proteomes" id="UP000701801"/>
    </source>
</evidence>
<dbReference type="AlphaFoldDB" id="A0A9N9LNX2"/>
<feature type="region of interest" description="Disordered" evidence="1">
    <location>
        <begin position="209"/>
        <end position="262"/>
    </location>
</feature>
<gene>
    <name evidence="2" type="ORF">HYALB_00009295</name>
</gene>
<dbReference type="Proteomes" id="UP000701801">
    <property type="component" value="Unassembled WGS sequence"/>
</dbReference>
<dbReference type="SUPFAM" id="SSF82199">
    <property type="entry name" value="SET domain"/>
    <property type="match status" value="1"/>
</dbReference>
<protein>
    <recommendedName>
        <fullName evidence="4">Post-SET domain-containing protein</fullName>
    </recommendedName>
</protein>
<dbReference type="PANTHER" id="PTHR12350:SF19">
    <property type="entry name" value="SET DOMAIN-CONTAINING PROTEIN"/>
    <property type="match status" value="1"/>
</dbReference>
<dbReference type="OrthoDB" id="5984008at2759"/>
<evidence type="ECO:0008006" key="4">
    <source>
        <dbReference type="Google" id="ProtNLM"/>
    </source>
</evidence>
<organism evidence="2 3">
    <name type="scientific">Hymenoscyphus albidus</name>
    <dbReference type="NCBI Taxonomy" id="595503"/>
    <lineage>
        <taxon>Eukaryota</taxon>
        <taxon>Fungi</taxon>
        <taxon>Dikarya</taxon>
        <taxon>Ascomycota</taxon>
        <taxon>Pezizomycotina</taxon>
        <taxon>Leotiomycetes</taxon>
        <taxon>Helotiales</taxon>
        <taxon>Helotiaceae</taxon>
        <taxon>Hymenoscyphus</taxon>
    </lineage>
</organism>
<dbReference type="Gene3D" id="2.170.270.10">
    <property type="entry name" value="SET domain"/>
    <property type="match status" value="1"/>
</dbReference>
<dbReference type="InterPro" id="IPR053201">
    <property type="entry name" value="Flavunoidine_N-MTase"/>
</dbReference>
<evidence type="ECO:0000256" key="1">
    <source>
        <dbReference type="SAM" id="MobiDB-lite"/>
    </source>
</evidence>
<dbReference type="PANTHER" id="PTHR12350">
    <property type="entry name" value="HISTONE-LYSINE N-METHYLTRANSFERASE-RELATED"/>
    <property type="match status" value="1"/>
</dbReference>